<dbReference type="Gene3D" id="3.90.1200.10">
    <property type="match status" value="1"/>
</dbReference>
<protein>
    <submittedName>
        <fullName evidence="2">Aminoglycoside phosphotransferase</fullName>
    </submittedName>
</protein>
<name>A0A5Q5BID9_MYCSS</name>
<evidence type="ECO:0000313" key="2">
    <source>
        <dbReference type="EMBL" id="ABG08010.1"/>
    </source>
</evidence>
<dbReference type="InterPro" id="IPR051678">
    <property type="entry name" value="AGP_Transferase"/>
</dbReference>
<dbReference type="GO" id="GO:0016740">
    <property type="term" value="F:transferase activity"/>
    <property type="evidence" value="ECO:0007669"/>
    <property type="project" value="UniProtKB-KW"/>
</dbReference>
<dbReference type="AlphaFoldDB" id="A0A5Q5BID9"/>
<dbReference type="Gene3D" id="3.30.200.20">
    <property type="entry name" value="Phosphorylase Kinase, domain 1"/>
    <property type="match status" value="1"/>
</dbReference>
<dbReference type="PANTHER" id="PTHR21310:SF40">
    <property type="entry name" value="AMINOGLYCOSIDE PHOSPHOTRANSFERASE DOMAIN-CONTAINING PROTEIN-RELATED"/>
    <property type="match status" value="1"/>
</dbReference>
<organism evidence="2">
    <name type="scientific">Mycobacterium sp. (strain MCS)</name>
    <dbReference type="NCBI Taxonomy" id="164756"/>
    <lineage>
        <taxon>Bacteria</taxon>
        <taxon>Bacillati</taxon>
        <taxon>Actinomycetota</taxon>
        <taxon>Actinomycetes</taxon>
        <taxon>Mycobacteriales</taxon>
        <taxon>Mycobacteriaceae</taxon>
        <taxon>Mycobacterium</taxon>
    </lineage>
</organism>
<gene>
    <name evidence="2" type="ordered locus">Mmcs_1901</name>
</gene>
<dbReference type="InterPro" id="IPR041726">
    <property type="entry name" value="ACAD10_11_N"/>
</dbReference>
<dbReference type="KEGG" id="mmc:Mmcs_1901"/>
<dbReference type="Pfam" id="PF01636">
    <property type="entry name" value="APH"/>
    <property type="match status" value="1"/>
</dbReference>
<sequence length="327" mass="35021">MSELDLESLRTRLAAAGVCDVRPLTGGASSLTFRATRGDRPVVVKVAPPGHAPVGHRDVLRQARIIEALAATDVPVPEVLCTDPGAPPEIPPLFVMSLVEGESFEPLFDTDAAREDTDGARKDTVPERFRSAARVLAALHRTPPAGLGLTGEPVGDAVAEVDRWSATLRTVDPALVPGWTAVREALVATAPAPVRPGVVHGDYRLGNLVASGTAITAVIDWEIWSVGDPRIDLGWFLVNADPDTYRRPTPYVDAVPPVAELASRYTDAVGAPMPELPWFMALACFKSAATWSLIVKHNRRKSTPRAELEAMAPILPHLLERSTTLLG</sequence>
<dbReference type="PANTHER" id="PTHR21310">
    <property type="entry name" value="AMINOGLYCOSIDE PHOSPHOTRANSFERASE-RELATED-RELATED"/>
    <property type="match status" value="1"/>
</dbReference>
<dbReference type="InterPro" id="IPR011009">
    <property type="entry name" value="Kinase-like_dom_sf"/>
</dbReference>
<reference evidence="2" key="1">
    <citation type="submission" date="2006-06" db="EMBL/GenBank/DDBJ databases">
        <title>Complete sequence of chromosome of Mycobacterium sp. MCS.</title>
        <authorList>
            <consortium name="US DOE Joint Genome Institute"/>
            <person name="Copeland A."/>
            <person name="Lucas S."/>
            <person name="Lapidus A."/>
            <person name="Barry K."/>
            <person name="Detter J.C."/>
            <person name="Glavina del Rio T."/>
            <person name="Hammon N."/>
            <person name="Israni S."/>
            <person name="Dalin E."/>
            <person name="Tice H."/>
            <person name="Pitluck S."/>
            <person name="Martinez M."/>
            <person name="Schmutz J."/>
            <person name="Larimer F."/>
            <person name="Land M."/>
            <person name="Hauser L."/>
            <person name="Kyrpides N."/>
            <person name="Kim E."/>
            <person name="Miller C.D."/>
            <person name="Hughes J.E."/>
            <person name="Anderson A.J."/>
            <person name="Sims R.C."/>
            <person name="Richardson P."/>
        </authorList>
    </citation>
    <scope>NUCLEOTIDE SEQUENCE [LARGE SCALE GENOMIC DNA]</scope>
    <source>
        <strain evidence="2">MCS</strain>
    </source>
</reference>
<dbReference type="SUPFAM" id="SSF56112">
    <property type="entry name" value="Protein kinase-like (PK-like)"/>
    <property type="match status" value="1"/>
</dbReference>
<dbReference type="InterPro" id="IPR002575">
    <property type="entry name" value="Aminoglycoside_PTrfase"/>
</dbReference>
<evidence type="ECO:0000259" key="1">
    <source>
        <dbReference type="Pfam" id="PF01636"/>
    </source>
</evidence>
<feature type="domain" description="Aminoglycoside phosphotransferase" evidence="1">
    <location>
        <begin position="20"/>
        <end position="239"/>
    </location>
</feature>
<keyword evidence="2" id="KW-0808">Transferase</keyword>
<accession>A0A5Q5BID9</accession>
<dbReference type="EMBL" id="CP000384">
    <property type="protein sequence ID" value="ABG08010.1"/>
    <property type="molecule type" value="Genomic_DNA"/>
</dbReference>
<proteinExistence type="predicted"/>
<dbReference type="CDD" id="cd05154">
    <property type="entry name" value="ACAD10_11_N-like"/>
    <property type="match status" value="1"/>
</dbReference>